<dbReference type="Proteomes" id="UP001165960">
    <property type="component" value="Unassembled WGS sequence"/>
</dbReference>
<evidence type="ECO:0000313" key="1">
    <source>
        <dbReference type="EMBL" id="KAJ9049144.1"/>
    </source>
</evidence>
<name>A0ACC2RGH2_9FUNG</name>
<keyword evidence="2" id="KW-1185">Reference proteome</keyword>
<dbReference type="EMBL" id="QTSX02007270">
    <property type="protein sequence ID" value="KAJ9049144.1"/>
    <property type="molecule type" value="Genomic_DNA"/>
</dbReference>
<protein>
    <submittedName>
        <fullName evidence="1">Uncharacterized protein</fullName>
    </submittedName>
</protein>
<organism evidence="1 2">
    <name type="scientific">Entomophthora muscae</name>
    <dbReference type="NCBI Taxonomy" id="34485"/>
    <lineage>
        <taxon>Eukaryota</taxon>
        <taxon>Fungi</taxon>
        <taxon>Fungi incertae sedis</taxon>
        <taxon>Zoopagomycota</taxon>
        <taxon>Entomophthoromycotina</taxon>
        <taxon>Entomophthoromycetes</taxon>
        <taxon>Entomophthorales</taxon>
        <taxon>Entomophthoraceae</taxon>
        <taxon>Entomophthora</taxon>
    </lineage>
</organism>
<comment type="caution">
    <text evidence="1">The sequence shown here is derived from an EMBL/GenBank/DDBJ whole genome shotgun (WGS) entry which is preliminary data.</text>
</comment>
<evidence type="ECO:0000313" key="2">
    <source>
        <dbReference type="Proteomes" id="UP001165960"/>
    </source>
</evidence>
<gene>
    <name evidence="1" type="ORF">DSO57_1027672</name>
</gene>
<sequence>MIGFHVLLVIGGVVAHSWLDCIGLDKPYIGTSVTFSQGFYENNCVGFGRGYPGRENRRMNDIYTNLVELRGLPDPSSKRVCGATGQTPQYSETFPMTTAQAGTTLKLWYQLSGHRSSTPIRIYQFKAPEQEEATYADQMEATLMLSHPFDQNCLDFNHDNTWCWAVWTLPDDLEAGVHSFMWSWAFDQNPPGEEYNTCFDIEIEAKESFNSTSQAGSIPSYSRGY</sequence>
<reference evidence="1" key="1">
    <citation type="submission" date="2022-04" db="EMBL/GenBank/DDBJ databases">
        <title>Genome of the entomopathogenic fungus Entomophthora muscae.</title>
        <authorList>
            <person name="Elya C."/>
            <person name="Lovett B.R."/>
            <person name="Lee E."/>
            <person name="Macias A.M."/>
            <person name="Hajek A.E."/>
            <person name="De Bivort B.L."/>
            <person name="Kasson M.T."/>
            <person name="De Fine Licht H.H."/>
            <person name="Stajich J.E."/>
        </authorList>
    </citation>
    <scope>NUCLEOTIDE SEQUENCE</scope>
    <source>
        <strain evidence="1">Berkeley</strain>
    </source>
</reference>
<accession>A0ACC2RGH2</accession>
<proteinExistence type="predicted"/>